<sequence length="141" mass="15565">MSEELRYQIRLNISDDYAELARTDPQNAALAPIAAILAKHHAALSNQFDAFAHYVAEAEKQGVEHFPLYKWTKATIADPVKKAKHVKSFSLYVEGEEVYPKAAADALEADLAPLVGGRLVEKLSKHDTDPAHNPQAPAHLR</sequence>
<evidence type="ECO:0000313" key="2">
    <source>
        <dbReference type="Proteomes" id="UP000245137"/>
    </source>
</evidence>
<gene>
    <name evidence="1" type="ORF">C5689_06660</name>
</gene>
<dbReference type="Proteomes" id="UP000245137">
    <property type="component" value="Unassembled WGS sequence"/>
</dbReference>
<proteinExistence type="predicted"/>
<dbReference type="AlphaFoldDB" id="A0A2U1ST55"/>
<accession>A0A2U1ST55</accession>
<keyword evidence="2" id="KW-1185">Reference proteome</keyword>
<evidence type="ECO:0000313" key="1">
    <source>
        <dbReference type="EMBL" id="PWB94808.1"/>
    </source>
</evidence>
<name>A0A2U1ST55_METSR</name>
<protein>
    <submittedName>
        <fullName evidence="1">Uncharacterized protein</fullName>
    </submittedName>
</protein>
<comment type="caution">
    <text evidence="1">The sequence shown here is derived from an EMBL/GenBank/DDBJ whole genome shotgun (WGS) entry which is preliminary data.</text>
</comment>
<dbReference type="EMBL" id="PUIV01000006">
    <property type="protein sequence ID" value="PWB94808.1"/>
    <property type="molecule type" value="Genomic_DNA"/>
</dbReference>
<reference evidence="1 2" key="1">
    <citation type="journal article" date="2018" name="Appl. Microbiol. Biotechnol.">
        <title>Co-cultivation of the strictly anaerobic methanogen Methanosarcina barkeri with aerobic methanotrophs in an oxygen-limited membrane bioreactor.</title>
        <authorList>
            <person name="In 't Zandt M.H."/>
            <person name="van den Bosch T.J.M."/>
            <person name="Rijkers R."/>
            <person name="van Kessel M.A.H.J."/>
            <person name="Jetten M.S.M."/>
            <person name="Welte C.U."/>
        </authorList>
    </citation>
    <scope>NUCLEOTIDE SEQUENCE [LARGE SCALE GENOMIC DNA]</scope>
    <source>
        <strain evidence="1 2">DSM 17706</strain>
    </source>
</reference>
<organism evidence="1 2">
    <name type="scientific">Methylosinus sporium</name>
    <dbReference type="NCBI Taxonomy" id="428"/>
    <lineage>
        <taxon>Bacteria</taxon>
        <taxon>Pseudomonadati</taxon>
        <taxon>Pseudomonadota</taxon>
        <taxon>Alphaproteobacteria</taxon>
        <taxon>Hyphomicrobiales</taxon>
        <taxon>Methylocystaceae</taxon>
        <taxon>Methylosinus</taxon>
    </lineage>
</organism>
<dbReference type="OrthoDB" id="8226336at2"/>